<name>A0A6J5QWA6_9CAUD</name>
<sequence>MIEELASRVFAIRNAAHLAHWASQSYSEHKALGKFYDEIIGKMDVIIETYQGWYGLIGEVRITVVTKGGITDKIREELTWISKHRDQIAKKNTMIENLLDDLMQTYSTTHYKLVNLS</sequence>
<accession>A0A6J5QWA6</accession>
<dbReference type="InterPro" id="IPR043876">
    <property type="entry name" value="DUF5856"/>
</dbReference>
<dbReference type="EMBL" id="LR797117">
    <property type="protein sequence ID" value="CAB4188042.1"/>
    <property type="molecule type" value="Genomic_DNA"/>
</dbReference>
<reference evidence="1" key="1">
    <citation type="submission" date="2020-05" db="EMBL/GenBank/DDBJ databases">
        <authorList>
            <person name="Chiriac C."/>
            <person name="Salcher M."/>
            <person name="Ghai R."/>
            <person name="Kavagutti S V."/>
        </authorList>
    </citation>
    <scope>NUCLEOTIDE SEQUENCE</scope>
</reference>
<evidence type="ECO:0000313" key="1">
    <source>
        <dbReference type="EMBL" id="CAB4188042.1"/>
    </source>
</evidence>
<proteinExistence type="predicted"/>
<gene>
    <name evidence="1" type="ORF">UFOVP1166_35</name>
</gene>
<protein>
    <submittedName>
        <fullName evidence="1">Uncharacterized protein</fullName>
    </submittedName>
</protein>
<dbReference type="Pfam" id="PF19174">
    <property type="entry name" value="DUF5856"/>
    <property type="match status" value="1"/>
</dbReference>
<organism evidence="1">
    <name type="scientific">uncultured Caudovirales phage</name>
    <dbReference type="NCBI Taxonomy" id="2100421"/>
    <lineage>
        <taxon>Viruses</taxon>
        <taxon>Duplodnaviria</taxon>
        <taxon>Heunggongvirae</taxon>
        <taxon>Uroviricota</taxon>
        <taxon>Caudoviricetes</taxon>
        <taxon>Peduoviridae</taxon>
        <taxon>Maltschvirus</taxon>
        <taxon>Maltschvirus maltsch</taxon>
    </lineage>
</organism>